<protein>
    <submittedName>
        <fullName evidence="2 3">Uncharacterized protein</fullName>
    </submittedName>
</protein>
<feature type="compositionally biased region" description="Polar residues" evidence="1">
    <location>
        <begin position="236"/>
        <end position="248"/>
    </location>
</feature>
<dbReference type="AlphaFoldDB" id="R7U9P6"/>
<evidence type="ECO:0000313" key="4">
    <source>
        <dbReference type="Proteomes" id="UP000014760"/>
    </source>
</evidence>
<organism evidence="2">
    <name type="scientific">Capitella teleta</name>
    <name type="common">Polychaete worm</name>
    <dbReference type="NCBI Taxonomy" id="283909"/>
    <lineage>
        <taxon>Eukaryota</taxon>
        <taxon>Metazoa</taxon>
        <taxon>Spiralia</taxon>
        <taxon>Lophotrochozoa</taxon>
        <taxon>Annelida</taxon>
        <taxon>Polychaeta</taxon>
        <taxon>Sedentaria</taxon>
        <taxon>Scolecida</taxon>
        <taxon>Capitellidae</taxon>
        <taxon>Capitella</taxon>
    </lineage>
</organism>
<feature type="compositionally biased region" description="Low complexity" evidence="1">
    <location>
        <begin position="366"/>
        <end position="380"/>
    </location>
</feature>
<feature type="region of interest" description="Disordered" evidence="1">
    <location>
        <begin position="413"/>
        <end position="520"/>
    </location>
</feature>
<dbReference type="EMBL" id="KB303457">
    <property type="protein sequence ID" value="ELU03085.1"/>
    <property type="molecule type" value="Genomic_DNA"/>
</dbReference>
<dbReference type="Proteomes" id="UP000014760">
    <property type="component" value="Unassembled WGS sequence"/>
</dbReference>
<dbReference type="EnsemblMetazoa" id="CapteT192274">
    <property type="protein sequence ID" value="CapteP192274"/>
    <property type="gene ID" value="CapteG192274"/>
</dbReference>
<feature type="region of interest" description="Disordered" evidence="1">
    <location>
        <begin position="350"/>
        <end position="398"/>
    </location>
</feature>
<accession>R7U9P6</accession>
<evidence type="ECO:0000256" key="1">
    <source>
        <dbReference type="SAM" id="MobiDB-lite"/>
    </source>
</evidence>
<reference evidence="2 4" key="2">
    <citation type="journal article" date="2013" name="Nature">
        <title>Insights into bilaterian evolution from three spiralian genomes.</title>
        <authorList>
            <person name="Simakov O."/>
            <person name="Marletaz F."/>
            <person name="Cho S.J."/>
            <person name="Edsinger-Gonzales E."/>
            <person name="Havlak P."/>
            <person name="Hellsten U."/>
            <person name="Kuo D.H."/>
            <person name="Larsson T."/>
            <person name="Lv J."/>
            <person name="Arendt D."/>
            <person name="Savage R."/>
            <person name="Osoegawa K."/>
            <person name="de Jong P."/>
            <person name="Grimwood J."/>
            <person name="Chapman J.A."/>
            <person name="Shapiro H."/>
            <person name="Aerts A."/>
            <person name="Otillar R.P."/>
            <person name="Terry A.Y."/>
            <person name="Boore J.L."/>
            <person name="Grigoriev I.V."/>
            <person name="Lindberg D.R."/>
            <person name="Seaver E.C."/>
            <person name="Weisblat D.A."/>
            <person name="Putnam N.H."/>
            <person name="Rokhsar D.S."/>
        </authorList>
    </citation>
    <scope>NUCLEOTIDE SEQUENCE</scope>
    <source>
        <strain evidence="2 4">I ESC-2004</strain>
    </source>
</reference>
<name>R7U9P6_CAPTE</name>
<feature type="region of interest" description="Disordered" evidence="1">
    <location>
        <begin position="1"/>
        <end position="35"/>
    </location>
</feature>
<evidence type="ECO:0000313" key="2">
    <source>
        <dbReference type="EMBL" id="ELU03085.1"/>
    </source>
</evidence>
<sequence>MKQRKTLRGAPILPPIPAESQAPTRSKTKRSSSTLHWSVKINCNKNEFSVKAKNFVSANQPAGVIEKKEKSRVILKSNSVPPLMNEPSVKSRKPKQEHQKSFRPPVVHNSFVDGFSVPDYGTSIGLEEKHSLMKRSSELAPMNNDTNHHPSLSEEAKRKQIMMSDSRIITPVRSVTRHHSILKRVTIGEQFGVTVNEEQKMKVVNQMSVSHRNKHKAEELRRGSLRSPCTPVMDLSRTSPRSSRSVLSTHRKPKTMGNAMYQGLCLGNLSEEDIELLKEKGLYDKFFDALKSNTEILQKTQQYLDGSLNEDVLFQSIGSKNSFDEEYGIDENETSDKDSLEDFKKEGDTLLRKGVQNESFDDGEDSASSINSPTSNSSSSEPRPALQDSEDCENTDKTENCSMQDKVQLIFEPTSPPQTPIINHVPEDFGTSVSSSSSMVTPGENDDIGSLPGSPFETRRGLRRRSSSIDSCFSRPGSELLEVPFPTTNPKDKLPSGSKFDSPQESPSVSPTWSLLSEDNNHGDLQTQVVHRISGTIVQHAPITPCPSPEAQPAKVGIVTMDSVDVSNPPAVSLTTDDGDDFAVWFGRRGSIFIEEKPDEEAVKNLQLRLQTTIDEKGQVSLAVPRSTDN</sequence>
<proteinExistence type="predicted"/>
<feature type="region of interest" description="Disordered" evidence="1">
    <location>
        <begin position="76"/>
        <end position="102"/>
    </location>
</feature>
<dbReference type="EMBL" id="AMQN01008569">
    <property type="status" value="NOT_ANNOTATED_CDS"/>
    <property type="molecule type" value="Genomic_DNA"/>
</dbReference>
<reference evidence="4" key="1">
    <citation type="submission" date="2012-12" db="EMBL/GenBank/DDBJ databases">
        <authorList>
            <person name="Hellsten U."/>
            <person name="Grimwood J."/>
            <person name="Chapman J.A."/>
            <person name="Shapiro H."/>
            <person name="Aerts A."/>
            <person name="Otillar R.P."/>
            <person name="Terry A.Y."/>
            <person name="Boore J.L."/>
            <person name="Simakov O."/>
            <person name="Marletaz F."/>
            <person name="Cho S.-J."/>
            <person name="Edsinger-Gonzales E."/>
            <person name="Havlak P."/>
            <person name="Kuo D.-H."/>
            <person name="Larsson T."/>
            <person name="Lv J."/>
            <person name="Arendt D."/>
            <person name="Savage R."/>
            <person name="Osoegawa K."/>
            <person name="de Jong P."/>
            <person name="Lindberg D.R."/>
            <person name="Seaver E.C."/>
            <person name="Weisblat D.A."/>
            <person name="Putnam N.H."/>
            <person name="Grigoriev I.V."/>
            <person name="Rokhsar D.S."/>
        </authorList>
    </citation>
    <scope>NUCLEOTIDE SEQUENCE</scope>
    <source>
        <strain evidence="4">I ESC-2004</strain>
    </source>
</reference>
<dbReference type="HOGENOM" id="CLU_434300_0_0_1"/>
<keyword evidence="4" id="KW-1185">Reference proteome</keyword>
<feature type="region of interest" description="Disordered" evidence="1">
    <location>
        <begin position="208"/>
        <end position="251"/>
    </location>
</feature>
<evidence type="ECO:0000313" key="3">
    <source>
        <dbReference type="EnsemblMetazoa" id="CapteP192274"/>
    </source>
</evidence>
<feature type="compositionally biased region" description="Polar residues" evidence="1">
    <location>
        <begin position="499"/>
        <end position="520"/>
    </location>
</feature>
<gene>
    <name evidence="2" type="ORF">CAPTEDRAFT_192274</name>
</gene>
<reference evidence="3" key="3">
    <citation type="submission" date="2015-06" db="UniProtKB">
        <authorList>
            <consortium name="EnsemblMetazoa"/>
        </authorList>
    </citation>
    <scope>IDENTIFICATION</scope>
</reference>